<name>A0A8J2WQI5_9CRUS</name>
<feature type="domain" description="Globin" evidence="7">
    <location>
        <begin position="225"/>
        <end position="370"/>
    </location>
</feature>
<dbReference type="SUPFAM" id="SSF46458">
    <property type="entry name" value="Globin-like"/>
    <property type="match status" value="4"/>
</dbReference>
<dbReference type="EMBL" id="CAKKLH010000319">
    <property type="protein sequence ID" value="CAH0111970.1"/>
    <property type="molecule type" value="Genomic_DNA"/>
</dbReference>
<evidence type="ECO:0000313" key="8">
    <source>
        <dbReference type="EMBL" id="CAH0111970.1"/>
    </source>
</evidence>
<dbReference type="CDD" id="cd01040">
    <property type="entry name" value="Mb-like"/>
    <property type="match status" value="4"/>
</dbReference>
<dbReference type="Pfam" id="PF00042">
    <property type="entry name" value="Globin"/>
    <property type="match status" value="4"/>
</dbReference>
<dbReference type="GO" id="GO:0020037">
    <property type="term" value="F:heme binding"/>
    <property type="evidence" value="ECO:0007669"/>
    <property type="project" value="InterPro"/>
</dbReference>
<keyword evidence="5" id="KW-0408">Iron</keyword>
<comment type="caution">
    <text evidence="8">The sequence shown here is derived from an EMBL/GenBank/DDBJ whole genome shotgun (WGS) entry which is preliminary data.</text>
</comment>
<evidence type="ECO:0000259" key="7">
    <source>
        <dbReference type="PROSITE" id="PS01033"/>
    </source>
</evidence>
<evidence type="ECO:0000313" key="9">
    <source>
        <dbReference type="Proteomes" id="UP000789390"/>
    </source>
</evidence>
<dbReference type="PROSITE" id="PS01033">
    <property type="entry name" value="GLOBIN"/>
    <property type="match status" value="4"/>
</dbReference>
<dbReference type="GO" id="GO:0019825">
    <property type="term" value="F:oxygen binding"/>
    <property type="evidence" value="ECO:0007669"/>
    <property type="project" value="InterPro"/>
</dbReference>
<keyword evidence="1" id="KW-0813">Transport</keyword>
<keyword evidence="6" id="KW-0732">Signal</keyword>
<dbReference type="Gene3D" id="1.10.490.10">
    <property type="entry name" value="Globins"/>
    <property type="match status" value="4"/>
</dbReference>
<evidence type="ECO:0000256" key="3">
    <source>
        <dbReference type="ARBA" id="ARBA00022621"/>
    </source>
</evidence>
<dbReference type="OrthoDB" id="436496at2759"/>
<gene>
    <name evidence="8" type="ORF">DGAL_LOCUS15627</name>
</gene>
<keyword evidence="2" id="KW-0349">Heme</keyword>
<dbReference type="PANTHER" id="PTHR47217:SF1">
    <property type="entry name" value="GLOBIN-LIKE PROTEIN"/>
    <property type="match status" value="1"/>
</dbReference>
<evidence type="ECO:0000256" key="6">
    <source>
        <dbReference type="SAM" id="SignalP"/>
    </source>
</evidence>
<reference evidence="8" key="1">
    <citation type="submission" date="2021-11" db="EMBL/GenBank/DDBJ databases">
        <authorList>
            <person name="Schell T."/>
        </authorList>
    </citation>
    <scope>NUCLEOTIDE SEQUENCE</scope>
    <source>
        <strain evidence="8">M5</strain>
    </source>
</reference>
<dbReference type="GO" id="GO:0046872">
    <property type="term" value="F:metal ion binding"/>
    <property type="evidence" value="ECO:0007669"/>
    <property type="project" value="UniProtKB-KW"/>
</dbReference>
<sequence length="722" mass="79688">MQSLKIALFFAFVAYASSCSQAPGTTTTTVTTTVTTVSNDEDSESGLLSSNDRRLIRKTWDQAKKDGDIPPTILYRYAFKLFQFSFQFAMLYVSFPSFVVAHPEYQKMFKSFATVPQNELLGNGNFLAQAYTILAGLNVVIQSLSSQELLANQINALGGAHQPRGATPIMFEQFGAISEEVLAEELGIAFNAEARQAWKNGMRALVVGISKNLKKSEDLADPQTKLTPHQIHDVQRSWETIRANRNAMISSIFIKLFKETPRTQKHFAKFSTVAVDALSGNADYNKQVALVADRLDTIISAMDDKLQLLGNINYMRYTHQPPRAIHRQTFEDFARLLIDALTASGVSSDDMDSWKGVLTIFVNGITCCLYFQSNSSLKMASLKIFLLLSVIAFVSACKPGTTTTSVTTTVTTVSADDGQEGILSSHERSVIRKTWDQAKKDGDVPPQVLFRFVTAHPEYQKMFSKFASVPQNELLGNGNFLAQAYTILAGLNVVIQSLSSQELLANQLNALGGAHQARAVTPIMFEQFGAILEEVLAEELGTAFNAEAKSAWKNGLAALVAGISKTLKKSEDLADPQTKLTGHQIRDVQRTWENIRSERNAMISSIFIKLFKETPRTQRHFAKFSAVAVDDLSGNADYNQQVALVADRLDTIISAMDDKLQLLGNINYMKYTHIKRGIARQTFEDFGRLLIDVLGAKGIASDDLDSWKGVLTVFVNGVSPKN</sequence>
<evidence type="ECO:0000256" key="4">
    <source>
        <dbReference type="ARBA" id="ARBA00022723"/>
    </source>
</evidence>
<feature type="signal peptide" evidence="6">
    <location>
        <begin position="1"/>
        <end position="18"/>
    </location>
</feature>
<proteinExistence type="predicted"/>
<dbReference type="InterPro" id="IPR044399">
    <property type="entry name" value="Mb-like_M"/>
</dbReference>
<dbReference type="InterPro" id="IPR012292">
    <property type="entry name" value="Globin/Proto"/>
</dbReference>
<evidence type="ECO:0000256" key="1">
    <source>
        <dbReference type="ARBA" id="ARBA00022448"/>
    </source>
</evidence>
<evidence type="ECO:0000256" key="5">
    <source>
        <dbReference type="ARBA" id="ARBA00023004"/>
    </source>
</evidence>
<dbReference type="InterPro" id="IPR009050">
    <property type="entry name" value="Globin-like_sf"/>
</dbReference>
<dbReference type="GO" id="GO:0005344">
    <property type="term" value="F:oxygen carrier activity"/>
    <property type="evidence" value="ECO:0007669"/>
    <property type="project" value="UniProtKB-KW"/>
</dbReference>
<accession>A0A8J2WQI5</accession>
<keyword evidence="4" id="KW-0479">Metal-binding</keyword>
<feature type="chain" id="PRO_5035239149" description="Globin domain-containing protein" evidence="6">
    <location>
        <begin position="19"/>
        <end position="722"/>
    </location>
</feature>
<feature type="domain" description="Globin" evidence="7">
    <location>
        <begin position="579"/>
        <end position="722"/>
    </location>
</feature>
<keyword evidence="9" id="KW-1185">Reference proteome</keyword>
<dbReference type="PANTHER" id="PTHR47217">
    <property type="entry name" value="GLOBIN-LIKE PROTEIN"/>
    <property type="match status" value="1"/>
</dbReference>
<feature type="domain" description="Globin" evidence="7">
    <location>
        <begin position="47"/>
        <end position="214"/>
    </location>
</feature>
<protein>
    <recommendedName>
        <fullName evidence="7">Globin domain-containing protein</fullName>
    </recommendedName>
</protein>
<keyword evidence="3" id="KW-0561">Oxygen transport</keyword>
<dbReference type="AlphaFoldDB" id="A0A8J2WQI5"/>
<dbReference type="Proteomes" id="UP000789390">
    <property type="component" value="Unassembled WGS sequence"/>
</dbReference>
<evidence type="ECO:0000256" key="2">
    <source>
        <dbReference type="ARBA" id="ARBA00022617"/>
    </source>
</evidence>
<dbReference type="InterPro" id="IPR000971">
    <property type="entry name" value="Globin"/>
</dbReference>
<organism evidence="8 9">
    <name type="scientific">Daphnia galeata</name>
    <dbReference type="NCBI Taxonomy" id="27404"/>
    <lineage>
        <taxon>Eukaryota</taxon>
        <taxon>Metazoa</taxon>
        <taxon>Ecdysozoa</taxon>
        <taxon>Arthropoda</taxon>
        <taxon>Crustacea</taxon>
        <taxon>Branchiopoda</taxon>
        <taxon>Diplostraca</taxon>
        <taxon>Cladocera</taxon>
        <taxon>Anomopoda</taxon>
        <taxon>Daphniidae</taxon>
        <taxon>Daphnia</taxon>
    </lineage>
</organism>
<feature type="domain" description="Globin" evidence="7">
    <location>
        <begin position="422"/>
        <end position="568"/>
    </location>
</feature>